<keyword evidence="2" id="KW-0547">Nucleotide-binding</keyword>
<gene>
    <name evidence="2" type="ORF">SAMN02927935_03993</name>
</gene>
<dbReference type="SUPFAM" id="SSF52540">
    <property type="entry name" value="P-loop containing nucleoside triphosphate hydrolases"/>
    <property type="match status" value="1"/>
</dbReference>
<dbReference type="InterPro" id="IPR038729">
    <property type="entry name" value="Rad50/SbcC_AAA"/>
</dbReference>
<keyword evidence="3" id="KW-1185">Reference proteome</keyword>
<protein>
    <submittedName>
        <fullName evidence="2">Predicted ATP-binding protein involved in virulence</fullName>
    </submittedName>
</protein>
<dbReference type="InterPro" id="IPR003959">
    <property type="entry name" value="ATPase_AAA_core"/>
</dbReference>
<dbReference type="SMART" id="SM00382">
    <property type="entry name" value="AAA"/>
    <property type="match status" value="1"/>
</dbReference>
<feature type="domain" description="AAA+ ATPase" evidence="1">
    <location>
        <begin position="22"/>
        <end position="350"/>
    </location>
</feature>
<dbReference type="Pfam" id="PF13476">
    <property type="entry name" value="AAA_23"/>
    <property type="match status" value="1"/>
</dbReference>
<dbReference type="Gene3D" id="3.40.50.300">
    <property type="entry name" value="P-loop containing nucleotide triphosphate hydrolases"/>
    <property type="match status" value="2"/>
</dbReference>
<accession>A0A1G5L791</accession>
<proteinExistence type="predicted"/>
<evidence type="ECO:0000259" key="1">
    <source>
        <dbReference type="SMART" id="SM00382"/>
    </source>
</evidence>
<dbReference type="InterPro" id="IPR003593">
    <property type="entry name" value="AAA+_ATPase"/>
</dbReference>
<dbReference type="GO" id="GO:0005524">
    <property type="term" value="F:ATP binding"/>
    <property type="evidence" value="ECO:0007669"/>
    <property type="project" value="UniProtKB-KW"/>
</dbReference>
<dbReference type="EMBL" id="FMUT01000012">
    <property type="protein sequence ID" value="SCZ08218.1"/>
    <property type="molecule type" value="Genomic_DNA"/>
</dbReference>
<organism evidence="2 3">
    <name type="scientific">Serratia nematodiphila</name>
    <dbReference type="NCBI Taxonomy" id="458197"/>
    <lineage>
        <taxon>Bacteria</taxon>
        <taxon>Pseudomonadati</taxon>
        <taxon>Pseudomonadota</taxon>
        <taxon>Gammaproteobacteria</taxon>
        <taxon>Enterobacterales</taxon>
        <taxon>Yersiniaceae</taxon>
        <taxon>Serratia</taxon>
    </lineage>
</organism>
<dbReference type="Proteomes" id="UP000183031">
    <property type="component" value="Unassembled WGS sequence"/>
</dbReference>
<dbReference type="RefSeq" id="WP_033631930.1">
    <property type="nucleotide sequence ID" value="NZ_CBCSIN010000012.1"/>
</dbReference>
<reference evidence="2 3" key="1">
    <citation type="submission" date="2016-10" db="EMBL/GenBank/DDBJ databases">
        <authorList>
            <person name="Varghese N."/>
            <person name="Submissions S."/>
        </authorList>
    </citation>
    <scope>NUCLEOTIDE SEQUENCE [LARGE SCALE GENOMIC DNA]</scope>
    <source>
        <strain evidence="2 3">CGMCC 1.6853</strain>
    </source>
</reference>
<sequence>MKINQISLANYRCFAQGTFQFHPEFNLIVGVNGTGKTALLEALSVALSTWLLGFRNKPDNSSLSKDDARLSYQEIDGRVKTTQHWPITIGARGTVFEQNIGWERSKESESGKVRHGKAGDLISIAKEADKKLRGSETVTLPLVAYYGTMRLWQEPRRLKQESTIHGPGALSQQEKTSRLTGYRHSVDPRISVRNLVSWFAKESWVTFQNSGEESVSLQVVRDAILSCVDGAQRLFFDAKRGELLFDITAHAIQPFANLSDGQRCMLALVADLAQKAVGLNPHLGSDVLRETSGVVLVDELDLHLHPKWQRRVIEDLRRTFPSIQFICTTHSPFLIQSLRSGEELLMLDGQPTAELNNKTLADIAEGIMGVDDSETSIRYAEMKETAKKYLTMLDEAELAPAAKLEKFKRRLSDSIAPYADNPAYQAFLEMKRAAKLGE</sequence>
<dbReference type="PANTHER" id="PTHR43581:SF2">
    <property type="entry name" value="EXCINUCLEASE ATPASE SUBUNIT"/>
    <property type="match status" value="1"/>
</dbReference>
<evidence type="ECO:0000313" key="3">
    <source>
        <dbReference type="Proteomes" id="UP000183031"/>
    </source>
</evidence>
<dbReference type="InterPro" id="IPR051396">
    <property type="entry name" value="Bact_Antivir_Def_Nuclease"/>
</dbReference>
<dbReference type="PANTHER" id="PTHR43581">
    <property type="entry name" value="ATP/GTP PHOSPHATASE"/>
    <property type="match status" value="1"/>
</dbReference>
<comment type="caution">
    <text evidence="2">The sequence shown here is derived from an EMBL/GenBank/DDBJ whole genome shotgun (WGS) entry which is preliminary data.</text>
</comment>
<keyword evidence="2" id="KW-0067">ATP-binding</keyword>
<dbReference type="Pfam" id="PF13304">
    <property type="entry name" value="AAA_21"/>
    <property type="match status" value="1"/>
</dbReference>
<name>A0A1G5L791_9GAMM</name>
<evidence type="ECO:0000313" key="2">
    <source>
        <dbReference type="EMBL" id="SCZ08218.1"/>
    </source>
</evidence>
<dbReference type="InterPro" id="IPR027417">
    <property type="entry name" value="P-loop_NTPase"/>
</dbReference>